<feature type="compositionally biased region" description="Polar residues" evidence="1">
    <location>
        <begin position="71"/>
        <end position="80"/>
    </location>
</feature>
<sequence length="389" mass="43298">MLRRKGKIIVVESDEEIDSYPNFLRAIDPQNPSSNVGPYSRKNTLRYSQSEAIPPPYDCELNGNRGGQASGSGENRSSDGTEIPGENGGNEESNSELSRPAKKRNLGHRMKADFYPIDYLKYATTHSDLFKLRTLYQIPNDVFLTILGKIVGGMHLALSQLHPNGRMVLAGLFVLWEWCQLGKPSIMEIKSLYQLRSSPKESLGGDIHLPTRFVTPCRLFFFTLHVSGRHLFVSLTLSMFSDSWGLVSKLDDEPLLKVETALVNAFNCQDLLSPTSLVKSRLVDVVAGMDNKILSAMSRKRAQKKSNTGPSKTSAPALPPHPTRKNGGEKLREKSHKGRVQSRNRTLSPSPCDRCDHLASYKRKCTKSVRQKMVKDVESMDLGELGGSH</sequence>
<feature type="region of interest" description="Disordered" evidence="1">
    <location>
        <begin position="296"/>
        <end position="354"/>
    </location>
</feature>
<comment type="caution">
    <text evidence="2">The sequence shown here is derived from an EMBL/GenBank/DDBJ whole genome shotgun (WGS) entry which is preliminary data.</text>
</comment>
<feature type="region of interest" description="Disordered" evidence="1">
    <location>
        <begin position="19"/>
        <end position="103"/>
    </location>
</feature>
<proteinExistence type="predicted"/>
<feature type="compositionally biased region" description="Polar residues" evidence="1">
    <location>
        <begin position="305"/>
        <end position="314"/>
    </location>
</feature>
<name>A0AAP0MYN9_9ROSI</name>
<dbReference type="Proteomes" id="UP001428341">
    <property type="component" value="Unassembled WGS sequence"/>
</dbReference>
<gene>
    <name evidence="2" type="ORF">WN944_022481</name>
</gene>
<dbReference type="EMBL" id="JBCGBO010000001">
    <property type="protein sequence ID" value="KAK9229518.1"/>
    <property type="molecule type" value="Genomic_DNA"/>
</dbReference>
<reference evidence="2 3" key="1">
    <citation type="submission" date="2024-05" db="EMBL/GenBank/DDBJ databases">
        <title>Haplotype-resolved chromosome-level genome assembly of Huyou (Citrus changshanensis).</title>
        <authorList>
            <person name="Miao C."/>
            <person name="Chen W."/>
            <person name="Wu Y."/>
            <person name="Wang L."/>
            <person name="Zhao S."/>
            <person name="Grierson D."/>
            <person name="Xu C."/>
            <person name="Chen K."/>
        </authorList>
    </citation>
    <scope>NUCLEOTIDE SEQUENCE [LARGE SCALE GENOMIC DNA]</scope>
    <source>
        <strain evidence="2">01-14</strain>
        <tissue evidence="2">Leaf</tissue>
    </source>
</reference>
<evidence type="ECO:0000313" key="3">
    <source>
        <dbReference type="Proteomes" id="UP001428341"/>
    </source>
</evidence>
<evidence type="ECO:0000313" key="2">
    <source>
        <dbReference type="EMBL" id="KAK9229518.1"/>
    </source>
</evidence>
<accession>A0AAP0MYN9</accession>
<protein>
    <submittedName>
        <fullName evidence="2">Uncharacterized protein</fullName>
    </submittedName>
</protein>
<organism evidence="2 3">
    <name type="scientific">Citrus x changshan-huyou</name>
    <dbReference type="NCBI Taxonomy" id="2935761"/>
    <lineage>
        <taxon>Eukaryota</taxon>
        <taxon>Viridiplantae</taxon>
        <taxon>Streptophyta</taxon>
        <taxon>Embryophyta</taxon>
        <taxon>Tracheophyta</taxon>
        <taxon>Spermatophyta</taxon>
        <taxon>Magnoliopsida</taxon>
        <taxon>eudicotyledons</taxon>
        <taxon>Gunneridae</taxon>
        <taxon>Pentapetalae</taxon>
        <taxon>rosids</taxon>
        <taxon>malvids</taxon>
        <taxon>Sapindales</taxon>
        <taxon>Rutaceae</taxon>
        <taxon>Aurantioideae</taxon>
        <taxon>Citrus</taxon>
    </lineage>
</organism>
<feature type="compositionally biased region" description="Basic residues" evidence="1">
    <location>
        <begin position="333"/>
        <end position="342"/>
    </location>
</feature>
<dbReference type="AlphaFoldDB" id="A0AAP0MYN9"/>
<keyword evidence="3" id="KW-1185">Reference proteome</keyword>
<evidence type="ECO:0000256" key="1">
    <source>
        <dbReference type="SAM" id="MobiDB-lite"/>
    </source>
</evidence>
<feature type="compositionally biased region" description="Polar residues" evidence="1">
    <location>
        <begin position="30"/>
        <end position="51"/>
    </location>
</feature>